<keyword evidence="2" id="KW-1185">Reference proteome</keyword>
<protein>
    <submittedName>
        <fullName evidence="1">Putative tail protein</fullName>
    </submittedName>
</protein>
<accession>A0A366DGW7</accession>
<organism evidence="1 2">
    <name type="scientific">Pseudochrobactrum asaccharolyticum</name>
    <dbReference type="NCBI Taxonomy" id="354351"/>
    <lineage>
        <taxon>Bacteria</taxon>
        <taxon>Pseudomonadati</taxon>
        <taxon>Pseudomonadota</taxon>
        <taxon>Alphaproteobacteria</taxon>
        <taxon>Hyphomicrobiales</taxon>
        <taxon>Brucellaceae</taxon>
        <taxon>Pseudochrobactrum</taxon>
    </lineage>
</organism>
<proteinExistence type="predicted"/>
<evidence type="ECO:0000313" key="1">
    <source>
        <dbReference type="EMBL" id="RBO89313.1"/>
    </source>
</evidence>
<reference evidence="1 2" key="1">
    <citation type="submission" date="2018-06" db="EMBL/GenBank/DDBJ databases">
        <title>Genomic Encyclopedia of Type Strains, Phase IV (KMG-IV): sequencing the most valuable type-strain genomes for metagenomic binning, comparative biology and taxonomic classification.</title>
        <authorList>
            <person name="Goeker M."/>
        </authorList>
    </citation>
    <scope>NUCLEOTIDE SEQUENCE [LARGE SCALE GENOMIC DNA]</scope>
    <source>
        <strain evidence="1 2">DSM 25619</strain>
    </source>
</reference>
<dbReference type="RefSeq" id="WP_113946420.1">
    <property type="nucleotide sequence ID" value="NZ_JBHEEG010000001.1"/>
</dbReference>
<gene>
    <name evidence="1" type="ORF">DFR47_11641</name>
</gene>
<dbReference type="Proteomes" id="UP000252893">
    <property type="component" value="Unassembled WGS sequence"/>
</dbReference>
<name>A0A366DGW7_9HYPH</name>
<evidence type="ECO:0000313" key="2">
    <source>
        <dbReference type="Proteomes" id="UP000252893"/>
    </source>
</evidence>
<sequence>MALFTAIASAVTAVGAWVGSLGIIGSALLKTAVGIGLNLLAQSLAGKPKDPTFSINTTIQGGGDVPRSILLGKTATAGSLVWVNTWGQDGDSKNAYLTQVIALSDLPIKALTGVWVNSEKVDLSGSNTGWGHSVAQYRKDGRDNLWIKFYDGTQTAADTFLTGTCSNHQRQWSSNRVGRGVAYVIITALVAKNMFSGIPSFKFEVDGARLYDITKDSSAGGNGSQRWSDPATWGGDGDHLPAVQAYNILREIRYGSKWLYGLQGVTGSRLPAASWIKQINKCRQQVQGAYGFEAMYRSGGELPVDAPIATALEAILTACQGRISEVGGTYAIHIGAPDVPVIDFTDDDILSTEEQTFTPFFGLADSINGISATHPSPINGWVTITAPPLYRTDLEARHGNRRLMSDVPLDFVPYPEQVQRLMKSALLEAQRARRHTLVLPPRFWAFCTPGEYVVWSSVRNGYQAKMFRIDGVSDKGNLDVLVDITEVDPSDYAWDSSSEFRPPVDGAVGIIRPEPMPIISFGALPAVAQDSNGNNRRCGIRLFWDGAVNAVDYVQYEVRKTETLETIYIGRTEEVPRASLIIAPGMLLLPNQSYQVRARYGTYDGNTEFIWADWIEVITDDIRLGPLDIYAINIEQLNKDVSDVLAGLGETSRYVQEELDRIGAMAAEQEAGNYFAVQQLRREASVTSQRLTASYTELVAVSVGPGSAIATRIETLEAKVDEDVAKAVSLLTAEIKEVGETVEAQAQSITQLSVNVGNFSADGLIRITSEATSGSALNRIAFSSFVEAMGETAQAAMWLEAFTGTDSQLLSRIVMNADQWIVTNGVNSAVPMTFIDGRLTLQVASIGEIESGMLRSPDGKFVINLAEGYLRISR</sequence>
<dbReference type="OrthoDB" id="7822067at2"/>
<dbReference type="AlphaFoldDB" id="A0A366DGW7"/>
<dbReference type="EMBL" id="QNRH01000016">
    <property type="protein sequence ID" value="RBO89313.1"/>
    <property type="molecule type" value="Genomic_DNA"/>
</dbReference>
<comment type="caution">
    <text evidence="1">The sequence shown here is derived from an EMBL/GenBank/DDBJ whole genome shotgun (WGS) entry which is preliminary data.</text>
</comment>